<dbReference type="Gramene" id="evm.model.03.1207">
    <property type="protein sequence ID" value="cds.evm.model.03.1207"/>
    <property type="gene ID" value="evm.TU.03.1207"/>
</dbReference>
<reference evidence="2" key="1">
    <citation type="submission" date="2018-11" db="EMBL/GenBank/DDBJ databases">
        <authorList>
            <person name="Grassa J C."/>
        </authorList>
    </citation>
    <scope>NUCLEOTIDE SEQUENCE [LARGE SCALE GENOMIC DNA]</scope>
</reference>
<sequence>MILSFVVILGSLSHEEHKERVQVLEKYTFRSNIHLGQHGGLVQDLADHGSSSWGLAVHRVISQKFAGPRPGIRTLAGPWLGQGTWLTLSKLGNPSRARPSAESLNTKSEVDAPPARRKTCRTCDVLPNYPLDSYDVDRQPLNRLGQPSIRDHVLVQSSEPQDTGEWTSERHPLRGALEGLESMPAYLRLDGMSSLPPSPPGPVPPRKPMIDDPLVRRDQPSGRNAQNPSQGVGSTMGQRAMEVVHKCLVRAFPTVDNELQKLGNEAFLRLHTSVGTQFQIGMHSQFTKLHNEMTTMRSDMVHGFENVQDEMAQWRAYMDPIGLPLS</sequence>
<dbReference type="EMBL" id="UZAU01000289">
    <property type="status" value="NOT_ANNOTATED_CDS"/>
    <property type="molecule type" value="Genomic_DNA"/>
</dbReference>
<reference evidence="2" key="2">
    <citation type="submission" date="2021-03" db="UniProtKB">
        <authorList>
            <consortium name="EnsemblPlants"/>
        </authorList>
    </citation>
    <scope>IDENTIFICATION</scope>
</reference>
<accession>A0A803P4E0</accession>
<feature type="compositionally biased region" description="Basic and acidic residues" evidence="1">
    <location>
        <begin position="208"/>
        <end position="220"/>
    </location>
</feature>
<protein>
    <submittedName>
        <fullName evidence="2">Uncharacterized protein</fullName>
    </submittedName>
</protein>
<dbReference type="EnsemblPlants" id="evm.model.03.1207">
    <property type="protein sequence ID" value="cds.evm.model.03.1207"/>
    <property type="gene ID" value="evm.TU.03.1207"/>
</dbReference>
<proteinExistence type="predicted"/>
<dbReference type="AlphaFoldDB" id="A0A803P4E0"/>
<feature type="region of interest" description="Disordered" evidence="1">
    <location>
        <begin position="92"/>
        <end position="117"/>
    </location>
</feature>
<feature type="compositionally biased region" description="Pro residues" evidence="1">
    <location>
        <begin position="196"/>
        <end position="207"/>
    </location>
</feature>
<keyword evidence="3" id="KW-1185">Reference proteome</keyword>
<feature type="compositionally biased region" description="Polar residues" evidence="1">
    <location>
        <begin position="221"/>
        <end position="237"/>
    </location>
</feature>
<feature type="region of interest" description="Disordered" evidence="1">
    <location>
        <begin position="189"/>
        <end position="238"/>
    </location>
</feature>
<evidence type="ECO:0000313" key="3">
    <source>
        <dbReference type="Proteomes" id="UP000596661"/>
    </source>
</evidence>
<evidence type="ECO:0000256" key="1">
    <source>
        <dbReference type="SAM" id="MobiDB-lite"/>
    </source>
</evidence>
<evidence type="ECO:0000313" key="2">
    <source>
        <dbReference type="EnsemblPlants" id="cds.evm.model.03.1207"/>
    </source>
</evidence>
<dbReference type="Proteomes" id="UP000596661">
    <property type="component" value="Chromosome 3"/>
</dbReference>
<name>A0A803P4E0_CANSA</name>
<organism evidence="2 3">
    <name type="scientific">Cannabis sativa</name>
    <name type="common">Hemp</name>
    <name type="synonym">Marijuana</name>
    <dbReference type="NCBI Taxonomy" id="3483"/>
    <lineage>
        <taxon>Eukaryota</taxon>
        <taxon>Viridiplantae</taxon>
        <taxon>Streptophyta</taxon>
        <taxon>Embryophyta</taxon>
        <taxon>Tracheophyta</taxon>
        <taxon>Spermatophyta</taxon>
        <taxon>Magnoliopsida</taxon>
        <taxon>eudicotyledons</taxon>
        <taxon>Gunneridae</taxon>
        <taxon>Pentapetalae</taxon>
        <taxon>rosids</taxon>
        <taxon>fabids</taxon>
        <taxon>Rosales</taxon>
        <taxon>Cannabaceae</taxon>
        <taxon>Cannabis</taxon>
    </lineage>
</organism>